<feature type="repeat" description="TPR" evidence="3">
    <location>
        <begin position="117"/>
        <end position="150"/>
    </location>
</feature>
<evidence type="ECO:0000313" key="4">
    <source>
        <dbReference type="EMBL" id="GGC37318.1"/>
    </source>
</evidence>
<dbReference type="InterPro" id="IPR011990">
    <property type="entry name" value="TPR-like_helical_dom_sf"/>
</dbReference>
<protein>
    <recommendedName>
        <fullName evidence="6">Tetratricopeptide repeat protein</fullName>
    </recommendedName>
</protein>
<dbReference type="Pfam" id="PF14559">
    <property type="entry name" value="TPR_19"/>
    <property type="match status" value="1"/>
</dbReference>
<proteinExistence type="predicted"/>
<dbReference type="SUPFAM" id="SSF48452">
    <property type="entry name" value="TPR-like"/>
    <property type="match status" value="2"/>
</dbReference>
<evidence type="ECO:0000256" key="1">
    <source>
        <dbReference type="ARBA" id="ARBA00022737"/>
    </source>
</evidence>
<dbReference type="PANTHER" id="PTHR44858:SF1">
    <property type="entry name" value="UDP-N-ACETYLGLUCOSAMINE--PEPTIDE N-ACETYLGLUCOSAMINYLTRANSFERASE SPINDLY-RELATED"/>
    <property type="match status" value="1"/>
</dbReference>
<dbReference type="Pfam" id="PF13432">
    <property type="entry name" value="TPR_16"/>
    <property type="match status" value="1"/>
</dbReference>
<keyword evidence="5" id="KW-1185">Reference proteome</keyword>
<accession>A0ABQ1MDG6</accession>
<sequence>MLISFSCDSTEDKKGRFLLKGNEKLKENDLNGAIDYYTEALKIDSEFNDALLNRAIVYERLNNLDLAIADYSKILEKGSNQDTLVYFQRGLAYLDNGEYYKGLNDAEQLLQMDDSNWKPYFLMGLVKEQLADLDGALEAFGKGLVLNPNNNDLLVNKATIHYYQKDYIDAENLLDQAEKNNPNEANIYNLRSMIAFEKENYQVAYDWVEKAITLNINEAYYYNNRGLYRLFLDDLEKGLDDINFSLKKNPKNPFAWRNKGIYYYMKGDKSLALKYLGDALKSDPEMDLAKTYYNQSLDL</sequence>
<dbReference type="Gene3D" id="1.25.40.10">
    <property type="entry name" value="Tetratricopeptide repeat domain"/>
    <property type="match status" value="3"/>
</dbReference>
<dbReference type="InterPro" id="IPR019734">
    <property type="entry name" value="TPR_rpt"/>
</dbReference>
<reference evidence="5" key="1">
    <citation type="journal article" date="2019" name="Int. J. Syst. Evol. Microbiol.">
        <title>The Global Catalogue of Microorganisms (GCM) 10K type strain sequencing project: providing services to taxonomists for standard genome sequencing and annotation.</title>
        <authorList>
            <consortium name="The Broad Institute Genomics Platform"/>
            <consortium name="The Broad Institute Genome Sequencing Center for Infectious Disease"/>
            <person name="Wu L."/>
            <person name="Ma J."/>
        </authorList>
    </citation>
    <scope>NUCLEOTIDE SEQUENCE [LARGE SCALE GENOMIC DNA]</scope>
    <source>
        <strain evidence="5">CGMCC 1.12479</strain>
    </source>
</reference>
<gene>
    <name evidence="4" type="ORF">GCM10010993_15210</name>
</gene>
<dbReference type="PANTHER" id="PTHR44858">
    <property type="entry name" value="TETRATRICOPEPTIDE REPEAT PROTEIN 6"/>
    <property type="match status" value="1"/>
</dbReference>
<feature type="repeat" description="TPR" evidence="3">
    <location>
        <begin position="83"/>
        <end position="116"/>
    </location>
</feature>
<evidence type="ECO:0000256" key="3">
    <source>
        <dbReference type="PROSITE-ProRule" id="PRU00339"/>
    </source>
</evidence>
<keyword evidence="1" id="KW-0677">Repeat</keyword>
<keyword evidence="2 3" id="KW-0802">TPR repeat</keyword>
<comment type="caution">
    <text evidence="4">The sequence shown here is derived from an EMBL/GenBank/DDBJ whole genome shotgun (WGS) entry which is preliminary data.</text>
</comment>
<dbReference type="PROSITE" id="PS50005">
    <property type="entry name" value="TPR"/>
    <property type="match status" value="3"/>
</dbReference>
<name>A0ABQ1MDG6_9BACT</name>
<evidence type="ECO:0000256" key="2">
    <source>
        <dbReference type="ARBA" id="ARBA00022803"/>
    </source>
</evidence>
<dbReference type="Proteomes" id="UP000635885">
    <property type="component" value="Unassembled WGS sequence"/>
</dbReference>
<dbReference type="RefSeq" id="WP_229744267.1">
    <property type="nucleotide sequence ID" value="NZ_BMFD01000004.1"/>
</dbReference>
<dbReference type="SMART" id="SM00028">
    <property type="entry name" value="TPR"/>
    <property type="match status" value="8"/>
</dbReference>
<dbReference type="EMBL" id="BMFD01000004">
    <property type="protein sequence ID" value="GGC37318.1"/>
    <property type="molecule type" value="Genomic_DNA"/>
</dbReference>
<organism evidence="4 5">
    <name type="scientific">Belliella aquatica</name>
    <dbReference type="NCBI Taxonomy" id="1323734"/>
    <lineage>
        <taxon>Bacteria</taxon>
        <taxon>Pseudomonadati</taxon>
        <taxon>Bacteroidota</taxon>
        <taxon>Cytophagia</taxon>
        <taxon>Cytophagales</taxon>
        <taxon>Cyclobacteriaceae</taxon>
        <taxon>Belliella</taxon>
    </lineage>
</organism>
<evidence type="ECO:0000313" key="5">
    <source>
        <dbReference type="Proteomes" id="UP000635885"/>
    </source>
</evidence>
<feature type="repeat" description="TPR" evidence="3">
    <location>
        <begin position="253"/>
        <end position="286"/>
    </location>
</feature>
<dbReference type="InterPro" id="IPR050498">
    <property type="entry name" value="Ycf3"/>
</dbReference>
<evidence type="ECO:0008006" key="6">
    <source>
        <dbReference type="Google" id="ProtNLM"/>
    </source>
</evidence>